<keyword evidence="2" id="KW-1185">Reference proteome</keyword>
<organism evidence="1 2">
    <name type="scientific">Caerostris extrusa</name>
    <name type="common">Bark spider</name>
    <name type="synonym">Caerostris bankana</name>
    <dbReference type="NCBI Taxonomy" id="172846"/>
    <lineage>
        <taxon>Eukaryota</taxon>
        <taxon>Metazoa</taxon>
        <taxon>Ecdysozoa</taxon>
        <taxon>Arthropoda</taxon>
        <taxon>Chelicerata</taxon>
        <taxon>Arachnida</taxon>
        <taxon>Araneae</taxon>
        <taxon>Araneomorphae</taxon>
        <taxon>Entelegynae</taxon>
        <taxon>Araneoidea</taxon>
        <taxon>Araneidae</taxon>
        <taxon>Caerostris</taxon>
    </lineage>
</organism>
<protein>
    <recommendedName>
        <fullName evidence="3">Retrovirus-related Pol polyprotein from transposon TNT 1-94</fullName>
    </recommendedName>
</protein>
<dbReference type="Proteomes" id="UP001054945">
    <property type="component" value="Unassembled WGS sequence"/>
</dbReference>
<reference evidence="1 2" key="1">
    <citation type="submission" date="2021-06" db="EMBL/GenBank/DDBJ databases">
        <title>Caerostris extrusa draft genome.</title>
        <authorList>
            <person name="Kono N."/>
            <person name="Arakawa K."/>
        </authorList>
    </citation>
    <scope>NUCLEOTIDE SEQUENCE [LARGE SCALE GENOMIC DNA]</scope>
</reference>
<evidence type="ECO:0000313" key="2">
    <source>
        <dbReference type="Proteomes" id="UP001054945"/>
    </source>
</evidence>
<proteinExistence type="predicted"/>
<sequence>MTLWDGIYKIRKSSYISSSPGFVVLCDGINIEACDSSSYLVWNQAHENQLTVHQTNLPSFLQTVGIQKA</sequence>
<dbReference type="AlphaFoldDB" id="A0AAV4SAV2"/>
<name>A0AAV4SAV2_CAEEX</name>
<dbReference type="EMBL" id="BPLR01009400">
    <property type="protein sequence ID" value="GIY31628.1"/>
    <property type="molecule type" value="Genomic_DNA"/>
</dbReference>
<accession>A0AAV4SAV2</accession>
<comment type="caution">
    <text evidence="1">The sequence shown here is derived from an EMBL/GenBank/DDBJ whole genome shotgun (WGS) entry which is preliminary data.</text>
</comment>
<evidence type="ECO:0008006" key="3">
    <source>
        <dbReference type="Google" id="ProtNLM"/>
    </source>
</evidence>
<gene>
    <name evidence="1" type="ORF">CEXT_134521</name>
</gene>
<evidence type="ECO:0000313" key="1">
    <source>
        <dbReference type="EMBL" id="GIY31628.1"/>
    </source>
</evidence>